<dbReference type="EMBL" id="AZFV01000017">
    <property type="protein sequence ID" value="KRM16099.1"/>
    <property type="molecule type" value="Genomic_DNA"/>
</dbReference>
<proteinExistence type="predicted"/>
<comment type="caution">
    <text evidence="1">The sequence shown here is derived from an EMBL/GenBank/DDBJ whole genome shotgun (WGS) entry which is preliminary data.</text>
</comment>
<dbReference type="STRING" id="1423774.FD31_GL000774"/>
<keyword evidence="2" id="KW-1185">Reference proteome</keyword>
<reference evidence="1 2" key="1">
    <citation type="journal article" date="2015" name="Genome Announc.">
        <title>Expanding the biotechnology potential of lactobacilli through comparative genomics of 213 strains and associated genera.</title>
        <authorList>
            <person name="Sun Z."/>
            <person name="Harris H.M."/>
            <person name="McCann A."/>
            <person name="Guo C."/>
            <person name="Argimon S."/>
            <person name="Zhang W."/>
            <person name="Yang X."/>
            <person name="Jeffery I.B."/>
            <person name="Cooney J.C."/>
            <person name="Kagawa T.F."/>
            <person name="Liu W."/>
            <person name="Song Y."/>
            <person name="Salvetti E."/>
            <person name="Wrobel A."/>
            <person name="Rasinkangas P."/>
            <person name="Parkhill J."/>
            <person name="Rea M.C."/>
            <person name="O'Sullivan O."/>
            <person name="Ritari J."/>
            <person name="Douillard F.P."/>
            <person name="Paul Ross R."/>
            <person name="Yang R."/>
            <person name="Briner A.E."/>
            <person name="Felis G.E."/>
            <person name="de Vos W.M."/>
            <person name="Barrangou R."/>
            <person name="Klaenhammer T.R."/>
            <person name="Caufield P.W."/>
            <person name="Cui Y."/>
            <person name="Zhang H."/>
            <person name="O'Toole P.W."/>
        </authorList>
    </citation>
    <scope>NUCLEOTIDE SEQUENCE [LARGE SCALE GENOMIC DNA]</scope>
    <source>
        <strain evidence="1 2">DSM 16982</strain>
    </source>
</reference>
<gene>
    <name evidence="1" type="ORF">FD31_GL000774</name>
</gene>
<evidence type="ECO:0000313" key="2">
    <source>
        <dbReference type="Proteomes" id="UP000051302"/>
    </source>
</evidence>
<accession>A0A0R1WM26</accession>
<name>A0A0R1WM26_9LACO</name>
<sequence>MAWIIMKQADQEKVIKAMENLSFELNKYHPNSQTAQYVQETLNNLRKENEKAFTGTFEYFIIKASMLRHDENIELNEIEEARFWDVSCLKDLGNDMFFGMGIGW</sequence>
<dbReference type="Proteomes" id="UP000051302">
    <property type="component" value="Unassembled WGS sequence"/>
</dbReference>
<dbReference type="AlphaFoldDB" id="A0A0R1WM26"/>
<evidence type="ECO:0000313" key="1">
    <source>
        <dbReference type="EMBL" id="KRM16099.1"/>
    </source>
</evidence>
<protein>
    <submittedName>
        <fullName evidence="1">Uncharacterized protein</fullName>
    </submittedName>
</protein>
<organism evidence="1 2">
    <name type="scientific">Companilactobacillus nantensis DSM 16982</name>
    <dbReference type="NCBI Taxonomy" id="1423774"/>
    <lineage>
        <taxon>Bacteria</taxon>
        <taxon>Bacillati</taxon>
        <taxon>Bacillota</taxon>
        <taxon>Bacilli</taxon>
        <taxon>Lactobacillales</taxon>
        <taxon>Lactobacillaceae</taxon>
        <taxon>Companilactobacillus</taxon>
    </lineage>
</organism>
<dbReference type="PATRIC" id="fig|1423774.3.peg.799"/>